<feature type="transmembrane region" description="Helical" evidence="4">
    <location>
        <begin position="21"/>
        <end position="41"/>
    </location>
</feature>
<keyword evidence="4" id="KW-1133">Transmembrane helix</keyword>
<accession>A0A930I0L0</accession>
<dbReference type="InterPro" id="IPR011330">
    <property type="entry name" value="Glyco_hydro/deAcase_b/a-brl"/>
</dbReference>
<dbReference type="Pfam" id="PF01522">
    <property type="entry name" value="Polysacc_deac_1"/>
    <property type="match status" value="1"/>
</dbReference>
<dbReference type="InterPro" id="IPR011583">
    <property type="entry name" value="Chitinase_II/V-like_cat"/>
</dbReference>
<dbReference type="SMART" id="SM00636">
    <property type="entry name" value="Glyco_18"/>
    <property type="match status" value="1"/>
</dbReference>
<dbReference type="EMBL" id="JABZSQ010000177">
    <property type="protein sequence ID" value="MBF1415615.1"/>
    <property type="molecule type" value="Genomic_DNA"/>
</dbReference>
<dbReference type="AlphaFoldDB" id="A0A930I0L0"/>
<dbReference type="GO" id="GO:0005975">
    <property type="term" value="P:carbohydrate metabolic process"/>
    <property type="evidence" value="ECO:0007669"/>
    <property type="project" value="InterPro"/>
</dbReference>
<feature type="transmembrane region" description="Helical" evidence="4">
    <location>
        <begin position="1060"/>
        <end position="1081"/>
    </location>
</feature>
<keyword evidence="2" id="KW-0328">Glycosyltransferase</keyword>
<gene>
    <name evidence="7" type="ORF">HXN33_08570</name>
</gene>
<dbReference type="SUPFAM" id="SSF88713">
    <property type="entry name" value="Glycoside hydrolase/deacetylase"/>
    <property type="match status" value="1"/>
</dbReference>
<evidence type="ECO:0000313" key="8">
    <source>
        <dbReference type="Proteomes" id="UP000757461"/>
    </source>
</evidence>
<dbReference type="Gene3D" id="3.20.20.370">
    <property type="entry name" value="Glycoside hydrolase/deacetylase"/>
    <property type="match status" value="1"/>
</dbReference>
<dbReference type="Gene3D" id="3.10.50.10">
    <property type="match status" value="1"/>
</dbReference>
<feature type="transmembrane region" description="Helical" evidence="4">
    <location>
        <begin position="733"/>
        <end position="756"/>
    </location>
</feature>
<comment type="caution">
    <text evidence="7">The sequence shown here is derived from an EMBL/GenBank/DDBJ whole genome shotgun (WGS) entry which is preliminary data.</text>
</comment>
<evidence type="ECO:0000256" key="3">
    <source>
        <dbReference type="ARBA" id="ARBA00022679"/>
    </source>
</evidence>
<dbReference type="InterPro" id="IPR029070">
    <property type="entry name" value="Chitinase_insertion_sf"/>
</dbReference>
<dbReference type="SUPFAM" id="SSF51445">
    <property type="entry name" value="(Trans)glycosidases"/>
    <property type="match status" value="1"/>
</dbReference>
<comment type="similarity">
    <text evidence="1">Belongs to the glycosyltransferase 2 family.</text>
</comment>
<reference evidence="7" key="1">
    <citation type="submission" date="2020-04" db="EMBL/GenBank/DDBJ databases">
        <title>Deep metagenomics examines the oral microbiome during advanced dental caries in children, revealing novel taxa and co-occurrences with host molecules.</title>
        <authorList>
            <person name="Baker J.L."/>
            <person name="Morton J.T."/>
            <person name="Dinis M."/>
            <person name="Alvarez R."/>
            <person name="Tran N.C."/>
            <person name="Knight R."/>
            <person name="Edlund A."/>
        </authorList>
    </citation>
    <scope>NUCLEOTIDE SEQUENCE</scope>
    <source>
        <strain evidence="7">JCVI_25_bin.9</strain>
    </source>
</reference>
<dbReference type="InterPro" id="IPR001223">
    <property type="entry name" value="Glyco_hydro18_cat"/>
</dbReference>
<sequence length="1138" mass="130417">MDRQVFQTDSRQRWNRFKWTLRVLITIAILLGVVFLAMFALEGSPQMPFRHDYRSVVSASEPLLKDNKRAEVYKSFRDFFKEQKMHSNYAKVAARQRRFVGHTDNVTQKYIKEWTDPRMGIRSAWYVNWDKHAYISLKNNLKHLNMVLPEWYFINPKTDRIEARIDQRALKLMRRAHIPVLPMLTNNYNSAFRPEAIGRIMRDSTKRMGMINELVTACKRNGFAGINLDLEELNINDNALLVTLVKDFARVFHANGLYVTQAVAPFNEDYDMQELAKYDDYLFLMAYDEHNAGSQAGPVSSQRWVEKATDWAAKNVPNDKIVLGMATYGYNWAQGQGGTTMSFDQTMATALNAGAKVNFNDDTYNLNFSYQDEDDGTLHQVFFPDAVTTFNIMRFGATYHLAGFGLWRLGTEDRRIWKYYGKDLSWESAARMPIAKIMQLSGTDDVNFVGSGEVLNVTSEPHAGRIGIVLDKDNQLIIEERYLSLPATYTVQRLGKCKEKQLVLTFDDGPDSRWTPKVLSILKHYKVPAAFFMVGLQMEKNIPIVKDVFDQGCTIGNHTFTHHNMIENSDRRSFAELKLTRMLIESITGQSTILFRAPYNADADPTDHEEIWPMIIASRRNYLFVGESIDPNDWQQGVTADQIYKRVLDGVHQEYGHIILLHDAGGDTREPTVTALPRIIETLQREGYQFISLEKYLGMSRQTLMPPIKKGKEYYAMQANLSLAELIYHISDFLTALFLVFLVLGFMRLVFMYVLMIREKRAENRRNYAPIDPLTAPAVSIIVPAYNEEVNIVRTISNLKEQDYPSLKIYLVDDGSKDNTLQRVREVFENDDKVVIISKKNGGKASALNYGIAACSTDYIVCVDADTQLYKDAVSKLMKHFIADKTGKLGAVAGNVKVGNQRNMLTYWQAIEYTTSQNFDRMAYSNINAITVIPGAIGAFRKDVLEAVGGFTTDTLAEDCDLTMSINEHGYLIENENYAVAMTEAPESLRQFIKQRIRWCFGVMQTFWKHRASLFAPSKGGFGMWAMPNMLIFQYIIPTFSPIADVLMLFGLFSGNASQIFIYYLIFLLVDASVSIMAYIFEHESLWVLLWIIPQRFFYRWIMYYVLFKSYLKAIKGELQTWGVLKRTGHVKGAQTIS</sequence>
<dbReference type="PANTHER" id="PTHR43630">
    <property type="entry name" value="POLY-BETA-1,6-N-ACETYL-D-GLUCOSAMINE SYNTHASE"/>
    <property type="match status" value="1"/>
</dbReference>
<keyword evidence="3" id="KW-0808">Transferase</keyword>
<dbReference type="CDD" id="cd06423">
    <property type="entry name" value="CESA_like"/>
    <property type="match status" value="1"/>
</dbReference>
<dbReference type="GO" id="GO:0016810">
    <property type="term" value="F:hydrolase activity, acting on carbon-nitrogen (but not peptide) bonds"/>
    <property type="evidence" value="ECO:0007669"/>
    <property type="project" value="InterPro"/>
</dbReference>
<dbReference type="InterPro" id="IPR017853">
    <property type="entry name" value="GH"/>
</dbReference>
<keyword evidence="4" id="KW-0472">Membrane</keyword>
<dbReference type="Gene3D" id="3.20.20.80">
    <property type="entry name" value="Glycosidases"/>
    <property type="match status" value="1"/>
</dbReference>
<evidence type="ECO:0000256" key="4">
    <source>
        <dbReference type="SAM" id="Phobius"/>
    </source>
</evidence>
<keyword evidence="4" id="KW-0812">Transmembrane</keyword>
<evidence type="ECO:0000313" key="7">
    <source>
        <dbReference type="EMBL" id="MBF1415615.1"/>
    </source>
</evidence>
<organism evidence="7 8">
    <name type="scientific">Prevotella histicola</name>
    <dbReference type="NCBI Taxonomy" id="470565"/>
    <lineage>
        <taxon>Bacteria</taxon>
        <taxon>Pseudomonadati</taxon>
        <taxon>Bacteroidota</taxon>
        <taxon>Bacteroidia</taxon>
        <taxon>Bacteroidales</taxon>
        <taxon>Prevotellaceae</taxon>
        <taxon>Prevotella</taxon>
    </lineage>
</organism>
<dbReference type="CDD" id="cd10962">
    <property type="entry name" value="CE4_GT2-like"/>
    <property type="match status" value="1"/>
</dbReference>
<feature type="domain" description="GH18" evidence="6">
    <location>
        <begin position="120"/>
        <end position="427"/>
    </location>
</feature>
<evidence type="ECO:0000259" key="6">
    <source>
        <dbReference type="PROSITE" id="PS51910"/>
    </source>
</evidence>
<feature type="transmembrane region" description="Helical" evidence="4">
    <location>
        <begin position="1087"/>
        <end position="1107"/>
    </location>
</feature>
<dbReference type="PROSITE" id="PS51910">
    <property type="entry name" value="GH18_2"/>
    <property type="match status" value="1"/>
</dbReference>
<dbReference type="Gene3D" id="3.90.550.10">
    <property type="entry name" value="Spore Coat Polysaccharide Biosynthesis Protein SpsA, Chain A"/>
    <property type="match status" value="1"/>
</dbReference>
<feature type="domain" description="NodB homology" evidence="5">
    <location>
        <begin position="500"/>
        <end position="691"/>
    </location>
</feature>
<dbReference type="InterPro" id="IPR002509">
    <property type="entry name" value="NODB_dom"/>
</dbReference>
<dbReference type="GO" id="GO:0016757">
    <property type="term" value="F:glycosyltransferase activity"/>
    <property type="evidence" value="ECO:0007669"/>
    <property type="project" value="UniProtKB-KW"/>
</dbReference>
<dbReference type="Proteomes" id="UP000757461">
    <property type="component" value="Unassembled WGS sequence"/>
</dbReference>
<dbReference type="PROSITE" id="PS51677">
    <property type="entry name" value="NODB"/>
    <property type="match status" value="1"/>
</dbReference>
<evidence type="ECO:0000259" key="5">
    <source>
        <dbReference type="PROSITE" id="PS51677"/>
    </source>
</evidence>
<proteinExistence type="inferred from homology"/>
<dbReference type="Pfam" id="PF00535">
    <property type="entry name" value="Glycos_transf_2"/>
    <property type="match status" value="1"/>
</dbReference>
<feature type="transmembrane region" description="Helical" evidence="4">
    <location>
        <begin position="1032"/>
        <end position="1053"/>
    </location>
</feature>
<evidence type="ECO:0000256" key="2">
    <source>
        <dbReference type="ARBA" id="ARBA00022676"/>
    </source>
</evidence>
<dbReference type="PANTHER" id="PTHR43630:SF1">
    <property type="entry name" value="POLY-BETA-1,6-N-ACETYL-D-GLUCOSAMINE SYNTHASE"/>
    <property type="match status" value="1"/>
</dbReference>
<dbReference type="GO" id="GO:0008061">
    <property type="term" value="F:chitin binding"/>
    <property type="evidence" value="ECO:0007669"/>
    <property type="project" value="InterPro"/>
</dbReference>
<dbReference type="SUPFAM" id="SSF53448">
    <property type="entry name" value="Nucleotide-diphospho-sugar transferases"/>
    <property type="match status" value="1"/>
</dbReference>
<dbReference type="InterPro" id="IPR029044">
    <property type="entry name" value="Nucleotide-diphossugar_trans"/>
</dbReference>
<protein>
    <submittedName>
        <fullName evidence="7">Glycosyltransferase</fullName>
    </submittedName>
</protein>
<dbReference type="InterPro" id="IPR001173">
    <property type="entry name" value="Glyco_trans_2-like"/>
</dbReference>
<evidence type="ECO:0000256" key="1">
    <source>
        <dbReference type="ARBA" id="ARBA00006739"/>
    </source>
</evidence>
<dbReference type="Pfam" id="PF00704">
    <property type="entry name" value="Glyco_hydro_18"/>
    <property type="match status" value="1"/>
</dbReference>
<name>A0A930I0L0_9BACT</name>